<keyword evidence="3" id="KW-1185">Reference proteome</keyword>
<reference evidence="2 3" key="1">
    <citation type="journal article" date="2018" name="Biotechnol. Biofuels">
        <title>Integrative visual omics of the white-rot fungus Polyporus brumalis exposes the biotechnological potential of its oxidative enzymes for delignifying raw plant biomass.</title>
        <authorList>
            <person name="Miyauchi S."/>
            <person name="Rancon A."/>
            <person name="Drula E."/>
            <person name="Hage H."/>
            <person name="Chaduli D."/>
            <person name="Favel A."/>
            <person name="Grisel S."/>
            <person name="Henrissat B."/>
            <person name="Herpoel-Gimbert I."/>
            <person name="Ruiz-Duenas F.J."/>
            <person name="Chevret D."/>
            <person name="Hainaut M."/>
            <person name="Lin J."/>
            <person name="Wang M."/>
            <person name="Pangilinan J."/>
            <person name="Lipzen A."/>
            <person name="Lesage-Meessen L."/>
            <person name="Navarro D."/>
            <person name="Riley R."/>
            <person name="Grigoriev I.V."/>
            <person name="Zhou S."/>
            <person name="Raouche S."/>
            <person name="Rosso M.N."/>
        </authorList>
    </citation>
    <scope>NUCLEOTIDE SEQUENCE [LARGE SCALE GENOMIC DNA]</scope>
    <source>
        <strain evidence="2 3">BRFM 1820</strain>
    </source>
</reference>
<feature type="compositionally biased region" description="Low complexity" evidence="1">
    <location>
        <begin position="128"/>
        <end position="139"/>
    </location>
</feature>
<accession>A0A371DHX9</accession>
<feature type="compositionally biased region" description="Basic and acidic residues" evidence="1">
    <location>
        <begin position="23"/>
        <end position="38"/>
    </location>
</feature>
<proteinExistence type="predicted"/>
<gene>
    <name evidence="2" type="ORF">OH76DRAFT_1480779</name>
</gene>
<dbReference type="OrthoDB" id="2758621at2759"/>
<dbReference type="EMBL" id="KZ857391">
    <property type="protein sequence ID" value="RDX52147.1"/>
    <property type="molecule type" value="Genomic_DNA"/>
</dbReference>
<evidence type="ECO:0008006" key="4">
    <source>
        <dbReference type="Google" id="ProtNLM"/>
    </source>
</evidence>
<feature type="region of interest" description="Disordered" evidence="1">
    <location>
        <begin position="87"/>
        <end position="252"/>
    </location>
</feature>
<feature type="compositionally biased region" description="Low complexity" evidence="1">
    <location>
        <begin position="207"/>
        <end position="220"/>
    </location>
</feature>
<protein>
    <recommendedName>
        <fullName evidence="4">BTB domain-containing protein</fullName>
    </recommendedName>
</protein>
<feature type="compositionally biased region" description="Low complexity" evidence="1">
    <location>
        <begin position="180"/>
        <end position="189"/>
    </location>
</feature>
<feature type="region of interest" description="Disordered" evidence="1">
    <location>
        <begin position="1"/>
        <end position="70"/>
    </location>
</feature>
<sequence>MSPQQSQEGMDGVQRSARQGARGVRETRGLENKDDSSEGLRSPPGTFAIKVGGGSSRKTDVATTHAPPLADRIEKRVCADGSIVTIAVESHRGGLKQRAEGSSGDLTESAPKRTKLIDRMGGTKQRAAHPSGSPAGAASLGRSISRRGAPSPSASTPLADVPASPSLRPIATSSHSTATPSRPVPSYSRPPRRNAAVLAAEHISRRAQAAVATSLSQAAAPLDPEPPVPTTESAPVPHPKPKRPAPAQSSAIDTEVVKETPVIAAELASSQQVRTASAPMPPAPIESRKIKTESVSLDRPAPVEQRLSAKPALAQPIFPAPDVRSVEFWYVDGNIVVNVEGTYFKLLLSRLERHCGYFERVSNNRAWTVVSGQKVVEVRDLKLQDFETFLKYLEIPMEHSIKDASKETAMSLLRASRVLSCKVIGDLAEARILGPWSSVSVPMPGDGLGGRPYREAIEMLGVVQGLKAPLVRKQVLYALLANDHFWSDVASRRADVDISDADLLMLYRTRAAMQEKWRVHVLAPPKACHTTQCLPNEGARSALWAGQMAQYATTEVRDPLRKIEGVRTAVRKLTNWCRGCVDDRARVMEDARDLWWKELDQLFGIAGPHNVPLGTAI</sequence>
<organism evidence="2 3">
    <name type="scientific">Lentinus brumalis</name>
    <dbReference type="NCBI Taxonomy" id="2498619"/>
    <lineage>
        <taxon>Eukaryota</taxon>
        <taxon>Fungi</taxon>
        <taxon>Dikarya</taxon>
        <taxon>Basidiomycota</taxon>
        <taxon>Agaricomycotina</taxon>
        <taxon>Agaricomycetes</taxon>
        <taxon>Polyporales</taxon>
        <taxon>Polyporaceae</taxon>
        <taxon>Lentinus</taxon>
    </lineage>
</organism>
<name>A0A371DHX9_9APHY</name>
<dbReference type="AlphaFoldDB" id="A0A371DHX9"/>
<dbReference type="Proteomes" id="UP000256964">
    <property type="component" value="Unassembled WGS sequence"/>
</dbReference>
<evidence type="ECO:0000313" key="3">
    <source>
        <dbReference type="Proteomes" id="UP000256964"/>
    </source>
</evidence>
<evidence type="ECO:0000256" key="1">
    <source>
        <dbReference type="SAM" id="MobiDB-lite"/>
    </source>
</evidence>
<evidence type="ECO:0000313" key="2">
    <source>
        <dbReference type="EMBL" id="RDX52147.1"/>
    </source>
</evidence>